<organism evidence="2 3">
    <name type="scientific">Salix purpurea</name>
    <name type="common">Purple osier willow</name>
    <dbReference type="NCBI Taxonomy" id="77065"/>
    <lineage>
        <taxon>Eukaryota</taxon>
        <taxon>Viridiplantae</taxon>
        <taxon>Streptophyta</taxon>
        <taxon>Embryophyta</taxon>
        <taxon>Tracheophyta</taxon>
        <taxon>Spermatophyta</taxon>
        <taxon>Magnoliopsida</taxon>
        <taxon>eudicotyledons</taxon>
        <taxon>Gunneridae</taxon>
        <taxon>Pentapetalae</taxon>
        <taxon>rosids</taxon>
        <taxon>fabids</taxon>
        <taxon>Malpighiales</taxon>
        <taxon>Salicaceae</taxon>
        <taxon>Saliceae</taxon>
        <taxon>Salix</taxon>
    </lineage>
</organism>
<feature type="signal peptide" evidence="1">
    <location>
        <begin position="1"/>
        <end position="18"/>
    </location>
</feature>
<comment type="caution">
    <text evidence="2">The sequence shown here is derived from an EMBL/GenBank/DDBJ whole genome shotgun (WGS) entry which is preliminary data.</text>
</comment>
<gene>
    <name evidence="2" type="ORF">OIU79_026300</name>
</gene>
<evidence type="ECO:0000256" key="1">
    <source>
        <dbReference type="SAM" id="SignalP"/>
    </source>
</evidence>
<feature type="chain" id="PRO_5040236915" evidence="1">
    <location>
        <begin position="19"/>
        <end position="130"/>
    </location>
</feature>
<reference evidence="2" key="2">
    <citation type="journal article" date="2023" name="Int. J. Mol. Sci.">
        <title>De Novo Assembly and Annotation of 11 Diverse Shrub Willow (Salix) Genomes Reveals Novel Gene Organization in Sex-Linked Regions.</title>
        <authorList>
            <person name="Hyden B."/>
            <person name="Feng K."/>
            <person name="Yates T.B."/>
            <person name="Jawdy S."/>
            <person name="Cereghino C."/>
            <person name="Smart L.B."/>
            <person name="Muchero W."/>
        </authorList>
    </citation>
    <scope>NUCLEOTIDE SEQUENCE</scope>
    <source>
        <tissue evidence="2">Shoot tip</tissue>
    </source>
</reference>
<evidence type="ECO:0000313" key="2">
    <source>
        <dbReference type="EMBL" id="KAJ6753441.1"/>
    </source>
</evidence>
<keyword evidence="3" id="KW-1185">Reference proteome</keyword>
<proteinExistence type="predicted"/>
<dbReference type="InterPro" id="IPR036291">
    <property type="entry name" value="NAD(P)-bd_dom_sf"/>
</dbReference>
<evidence type="ECO:0000313" key="3">
    <source>
        <dbReference type="Proteomes" id="UP001151532"/>
    </source>
</evidence>
<dbReference type="SUPFAM" id="SSF51735">
    <property type="entry name" value="NAD(P)-binding Rossmann-fold domains"/>
    <property type="match status" value="1"/>
</dbReference>
<dbReference type="EMBL" id="JAPFFK010000007">
    <property type="protein sequence ID" value="KAJ6753441.1"/>
    <property type="molecule type" value="Genomic_DNA"/>
</dbReference>
<keyword evidence="1" id="KW-0732">Signal</keyword>
<dbReference type="Gene3D" id="3.40.50.720">
    <property type="entry name" value="NAD(P)-binding Rossmann-like Domain"/>
    <property type="match status" value="1"/>
</dbReference>
<reference evidence="2" key="1">
    <citation type="submission" date="2022-11" db="EMBL/GenBank/DDBJ databases">
        <authorList>
            <person name="Hyden B.L."/>
            <person name="Feng K."/>
            <person name="Yates T."/>
            <person name="Jawdy S."/>
            <person name="Smart L.B."/>
            <person name="Muchero W."/>
        </authorList>
    </citation>
    <scope>NUCLEOTIDE SEQUENCE</scope>
    <source>
        <tissue evidence="2">Shoot tip</tissue>
    </source>
</reference>
<sequence>MSFVALVCLLMFSYELHRHFHWPDESCKVSVIAADPGAVETNIMRELPSCVSRMAFIALNLLGLLQSPEEGASSVIDAALAPPVSSPAVTLMFNNLSYPFSVLVVILNLGQYYNQCFTSTGNFWFVVAKY</sequence>
<name>A0A9Q0VS95_SALPP</name>
<accession>A0A9Q0VS95</accession>
<dbReference type="Proteomes" id="UP001151532">
    <property type="component" value="Chromosome 16"/>
</dbReference>
<protein>
    <submittedName>
        <fullName evidence="2">Uncharacterized protein</fullName>
    </submittedName>
</protein>
<dbReference type="AlphaFoldDB" id="A0A9Q0VS95"/>
<dbReference type="OrthoDB" id="542013at2759"/>